<dbReference type="InterPro" id="IPR036111">
    <property type="entry name" value="Mal/L-sulfo/L-lacto_DH-like_sf"/>
</dbReference>
<accession>A0A4R6KBJ7</accession>
<keyword evidence="4" id="KW-1185">Reference proteome</keyword>
<proteinExistence type="inferred from homology"/>
<dbReference type="InterPro" id="IPR043144">
    <property type="entry name" value="Mal/L-sulf/L-lact_DH-like_ah"/>
</dbReference>
<comment type="similarity">
    <text evidence="1">Belongs to the LDH2/MDH2 oxidoreductase family.</text>
</comment>
<organism evidence="3 4">
    <name type="scientific">Kribbella caucasensis</name>
    <dbReference type="NCBI Taxonomy" id="2512215"/>
    <lineage>
        <taxon>Bacteria</taxon>
        <taxon>Bacillati</taxon>
        <taxon>Actinomycetota</taxon>
        <taxon>Actinomycetes</taxon>
        <taxon>Propionibacteriales</taxon>
        <taxon>Kribbellaceae</taxon>
        <taxon>Kribbella</taxon>
    </lineage>
</organism>
<dbReference type="EMBL" id="SNWQ01000009">
    <property type="protein sequence ID" value="TDO47392.1"/>
    <property type="molecule type" value="Genomic_DNA"/>
</dbReference>
<evidence type="ECO:0000313" key="4">
    <source>
        <dbReference type="Proteomes" id="UP000295388"/>
    </source>
</evidence>
<keyword evidence="2" id="KW-0560">Oxidoreductase</keyword>
<dbReference type="InterPro" id="IPR043143">
    <property type="entry name" value="Mal/L-sulf/L-lact_DH-like_NADP"/>
</dbReference>
<dbReference type="AlphaFoldDB" id="A0A4R6KBJ7"/>
<name>A0A4R6KBJ7_9ACTN</name>
<dbReference type="GO" id="GO:0016491">
    <property type="term" value="F:oxidoreductase activity"/>
    <property type="evidence" value="ECO:0007669"/>
    <property type="project" value="UniProtKB-KW"/>
</dbReference>
<sequence length="353" mass="37101">MTHRTRPDALLTFTEAVLRAEGVPEPDAHLLADTLVTAELWGHASHGMLRLPWYVTRLRTGAMERQTRVERLRDTGPLVLLDGCNGIGQVVTAHAVDLGVERAREHGVSAVAIRNSGHFGTAAYFTRRAAAEGCVALLCTNASPAMAPWGGRTKSIGTNPWSIAAPAGRRGIVVMDLANTAVARGKVYLAAERGTPIPPDWAADAEGNPTTDARAAIEGLILPMAGPKGYVMSFMFDILAGVLTGSAFGSSVAGPYQPDAISGAGHLLLTIDVAALADPAEYAERIEALVDSTRSAETAAWADRILVPGELEDRTLAELTKSGITLTTTTWASLVALGAETRVDLPPAEELAA</sequence>
<dbReference type="Pfam" id="PF02615">
    <property type="entry name" value="Ldh_2"/>
    <property type="match status" value="1"/>
</dbReference>
<evidence type="ECO:0000313" key="3">
    <source>
        <dbReference type="EMBL" id="TDO47392.1"/>
    </source>
</evidence>
<dbReference type="RefSeq" id="WP_133801746.1">
    <property type="nucleotide sequence ID" value="NZ_SNWQ01000009.1"/>
</dbReference>
<reference evidence="3 4" key="1">
    <citation type="submission" date="2019-03" db="EMBL/GenBank/DDBJ databases">
        <title>Genomic Encyclopedia of Type Strains, Phase III (KMG-III): the genomes of soil and plant-associated and newly described type strains.</title>
        <authorList>
            <person name="Whitman W."/>
        </authorList>
    </citation>
    <scope>NUCLEOTIDE SEQUENCE [LARGE SCALE GENOMIC DNA]</scope>
    <source>
        <strain evidence="3 4">VKM Ac-2527</strain>
    </source>
</reference>
<dbReference type="Proteomes" id="UP000295388">
    <property type="component" value="Unassembled WGS sequence"/>
</dbReference>
<dbReference type="SUPFAM" id="SSF89733">
    <property type="entry name" value="L-sulfolactate dehydrogenase-like"/>
    <property type="match status" value="1"/>
</dbReference>
<dbReference type="Gene3D" id="1.10.1530.10">
    <property type="match status" value="1"/>
</dbReference>
<dbReference type="InterPro" id="IPR003767">
    <property type="entry name" value="Malate/L-lactate_DH-like"/>
</dbReference>
<evidence type="ECO:0000256" key="1">
    <source>
        <dbReference type="ARBA" id="ARBA00006056"/>
    </source>
</evidence>
<protein>
    <submittedName>
        <fullName evidence="3">LDH2 family malate/lactate/ureidoglycolate dehydrogenase</fullName>
    </submittedName>
</protein>
<evidence type="ECO:0000256" key="2">
    <source>
        <dbReference type="ARBA" id="ARBA00023002"/>
    </source>
</evidence>
<gene>
    <name evidence="3" type="ORF">EV643_109289</name>
</gene>
<dbReference type="OrthoDB" id="924592at2"/>
<dbReference type="PANTHER" id="PTHR11091:SF0">
    <property type="entry name" value="MALATE DEHYDROGENASE"/>
    <property type="match status" value="1"/>
</dbReference>
<dbReference type="PANTHER" id="PTHR11091">
    <property type="entry name" value="OXIDOREDUCTASE-RELATED"/>
    <property type="match status" value="1"/>
</dbReference>
<comment type="caution">
    <text evidence="3">The sequence shown here is derived from an EMBL/GenBank/DDBJ whole genome shotgun (WGS) entry which is preliminary data.</text>
</comment>
<dbReference type="Gene3D" id="3.30.1370.60">
    <property type="entry name" value="Hypothetical oxidoreductase yiak, domain 2"/>
    <property type="match status" value="1"/>
</dbReference>